<dbReference type="InterPro" id="IPR038136">
    <property type="entry name" value="CofD-like_dom_sf"/>
</dbReference>
<dbReference type="HAMAP" id="MF_00973">
    <property type="entry name" value="Gluconeogen_factor"/>
    <property type="match status" value="1"/>
</dbReference>
<evidence type="ECO:0000256" key="1">
    <source>
        <dbReference type="ARBA" id="ARBA00022490"/>
    </source>
</evidence>
<comment type="similarity">
    <text evidence="2">Belongs to the gluconeogenesis factor family.</text>
</comment>
<sequence length="327" mass="34189">MSTGDDDGPLRAVALGGGHGLQATLAALRRITPDVTAVVTVADDGGSSGRLRRELGMLPPGDLRKALAALAAEDDDGRLWSTLFEHRFGGNGALAGHAIGNLVLAGLLDVLGDPVAVLDHACRLLGVRGRVLPMSTRPLDMEADVVGLDSDPDAVRTIRGQVAIASTPGRVKQVRLDAIGADHPGACPEAVRAVRDADLVLLGPGSWFTSVLPHLLVPDLHEALVTTRARRFVVLNLVPQPGETAGFSPEQHLDVLSQHAPRLRVDAVLADAGSVPTPDRLRAAATGLGAQTLLDRVADPALPGRHDPEALAASLRAALEGRTDRWR</sequence>
<evidence type="ECO:0000256" key="2">
    <source>
        <dbReference type="HAMAP-Rule" id="MF_00973"/>
    </source>
</evidence>
<comment type="caution">
    <text evidence="3">The sequence shown here is derived from an EMBL/GenBank/DDBJ whole genome shotgun (WGS) entry which is preliminary data.</text>
</comment>
<evidence type="ECO:0000313" key="3">
    <source>
        <dbReference type="EMBL" id="MFD0923747.1"/>
    </source>
</evidence>
<proteinExistence type="inferred from homology"/>
<dbReference type="Gene3D" id="3.40.50.10680">
    <property type="entry name" value="CofD-like domains"/>
    <property type="match status" value="1"/>
</dbReference>
<name>A0ABW3FZB6_9PSEU</name>
<dbReference type="Proteomes" id="UP001597018">
    <property type="component" value="Unassembled WGS sequence"/>
</dbReference>
<dbReference type="InterPro" id="IPR002882">
    <property type="entry name" value="CofD"/>
</dbReference>
<dbReference type="EMBL" id="JBHTIW010000041">
    <property type="protein sequence ID" value="MFD0923747.1"/>
    <property type="molecule type" value="Genomic_DNA"/>
</dbReference>
<organism evidence="3 4">
    <name type="scientific">Saccharopolyspora rosea</name>
    <dbReference type="NCBI Taxonomy" id="524884"/>
    <lineage>
        <taxon>Bacteria</taxon>
        <taxon>Bacillati</taxon>
        <taxon>Actinomycetota</taxon>
        <taxon>Actinomycetes</taxon>
        <taxon>Pseudonocardiales</taxon>
        <taxon>Pseudonocardiaceae</taxon>
        <taxon>Saccharopolyspora</taxon>
    </lineage>
</organism>
<dbReference type="PANTHER" id="PTHR30135:SF3">
    <property type="entry name" value="GLUCONEOGENESIS FACTOR-RELATED"/>
    <property type="match status" value="1"/>
</dbReference>
<keyword evidence="1 2" id="KW-0963">Cytoplasm</keyword>
<reference evidence="4" key="1">
    <citation type="journal article" date="2019" name="Int. J. Syst. Evol. Microbiol.">
        <title>The Global Catalogue of Microorganisms (GCM) 10K type strain sequencing project: providing services to taxonomists for standard genome sequencing and annotation.</title>
        <authorList>
            <consortium name="The Broad Institute Genomics Platform"/>
            <consortium name="The Broad Institute Genome Sequencing Center for Infectious Disease"/>
            <person name="Wu L."/>
            <person name="Ma J."/>
        </authorList>
    </citation>
    <scope>NUCLEOTIDE SEQUENCE [LARGE SCALE GENOMIC DNA]</scope>
    <source>
        <strain evidence="4">CCUG 56401</strain>
    </source>
</reference>
<keyword evidence="4" id="KW-1185">Reference proteome</keyword>
<comment type="function">
    <text evidence="2">Required for morphogenesis under gluconeogenic growth conditions.</text>
</comment>
<dbReference type="PANTHER" id="PTHR30135">
    <property type="entry name" value="UNCHARACTERIZED PROTEIN YVCK-RELATED"/>
    <property type="match status" value="1"/>
</dbReference>
<accession>A0ABW3FZB6</accession>
<evidence type="ECO:0000313" key="4">
    <source>
        <dbReference type="Proteomes" id="UP001597018"/>
    </source>
</evidence>
<dbReference type="NCBIfam" id="TIGR01826">
    <property type="entry name" value="CofD_related"/>
    <property type="match status" value="1"/>
</dbReference>
<dbReference type="InterPro" id="IPR010119">
    <property type="entry name" value="Gluconeogen_factor"/>
</dbReference>
<dbReference type="RefSeq" id="WP_345601188.1">
    <property type="nucleotide sequence ID" value="NZ_BAABLT010000029.1"/>
</dbReference>
<dbReference type="Pfam" id="PF01933">
    <property type="entry name" value="CofD"/>
    <property type="match status" value="1"/>
</dbReference>
<comment type="subcellular location">
    <subcellularLocation>
        <location evidence="2">Cytoplasm</location>
    </subcellularLocation>
</comment>
<dbReference type="SUPFAM" id="SSF142338">
    <property type="entry name" value="CofD-like"/>
    <property type="match status" value="1"/>
</dbReference>
<dbReference type="CDD" id="cd07187">
    <property type="entry name" value="YvcK_like"/>
    <property type="match status" value="1"/>
</dbReference>
<protein>
    <recommendedName>
        <fullName evidence="2">Putative gluconeogenesis factor</fullName>
    </recommendedName>
</protein>
<gene>
    <name evidence="3" type="primary">yvcK</name>
    <name evidence="3" type="ORF">ACFQ16_28715</name>
</gene>